<dbReference type="PROSITE" id="PS51257">
    <property type="entry name" value="PROKAR_LIPOPROTEIN"/>
    <property type="match status" value="1"/>
</dbReference>
<dbReference type="RefSeq" id="WP_264741695.1">
    <property type="nucleotide sequence ID" value="NZ_JAPDHV010000001.1"/>
</dbReference>
<dbReference type="Proteomes" id="UP001163719">
    <property type="component" value="Unassembled WGS sequence"/>
</dbReference>
<gene>
    <name evidence="1" type="ORF">OH806_00305</name>
</gene>
<reference evidence="1" key="1">
    <citation type="submission" date="2022-10" db="EMBL/GenBank/DDBJ databases">
        <title>Chryseobacterium babae sp. nov. isolated from the gut of the beetle Oryctes rhinoceros, and Chryseobacterium kimseyorum sp. nov., isolated from a stick insect rearing cage.</title>
        <authorList>
            <person name="Shelomi M."/>
            <person name="Han C.-J."/>
            <person name="Chen W.-M."/>
            <person name="Chen H.-K."/>
            <person name="Liaw S.-J."/>
            <person name="Muhle E."/>
            <person name="Clermont D."/>
        </authorList>
    </citation>
    <scope>NUCLEOTIDE SEQUENCE</scope>
    <source>
        <strain evidence="1">WLa1L2M3</strain>
    </source>
</reference>
<accession>A0ABT3HJ46</accession>
<dbReference type="EMBL" id="JAPDHV010000001">
    <property type="protein sequence ID" value="MCW3159718.1"/>
    <property type="molecule type" value="Genomic_DNA"/>
</dbReference>
<organism evidence="1 2">
    <name type="scientific">Chryseobacterium oryctis</name>
    <dbReference type="NCBI Taxonomy" id="2952618"/>
    <lineage>
        <taxon>Bacteria</taxon>
        <taxon>Pseudomonadati</taxon>
        <taxon>Bacteroidota</taxon>
        <taxon>Flavobacteriia</taxon>
        <taxon>Flavobacteriales</taxon>
        <taxon>Weeksellaceae</taxon>
        <taxon>Chryseobacterium group</taxon>
        <taxon>Chryseobacterium</taxon>
    </lineage>
</organism>
<evidence type="ECO:0000313" key="1">
    <source>
        <dbReference type="EMBL" id="MCW3159718.1"/>
    </source>
</evidence>
<protein>
    <recommendedName>
        <fullName evidence="3">Lipoprotein</fullName>
    </recommendedName>
</protein>
<evidence type="ECO:0000313" key="2">
    <source>
        <dbReference type="Proteomes" id="UP001163719"/>
    </source>
</evidence>
<proteinExistence type="predicted"/>
<comment type="caution">
    <text evidence="1">The sequence shown here is derived from an EMBL/GenBank/DDBJ whole genome shotgun (WGS) entry which is preliminary data.</text>
</comment>
<name>A0ABT3HJ46_9FLAO</name>
<evidence type="ECO:0008006" key="3">
    <source>
        <dbReference type="Google" id="ProtNLM"/>
    </source>
</evidence>
<sequence>MKKKLPFLFIFIILISCRQNNEENLEKNTNAIDLYVAGAENNKACYWKNNQQNYLSGGDDIISANITFENNNIYLTGYNQFTDDLKFFWKNNVKYDIRQYLNISSNLYLKISNFTVKNNDIYFTGVVENPSPATSNDKYEHSYWKNGVKTVLNKSANKNDEDFRVGSICIYNSKVYTIGRKTINNVLYDGYYEGIIFHEIIPVLNSSLDRICNLATNDNNLYVSGQKNGLAFYKNLLTGIETQPSQTSQLFSFPTIILNGNDVYTVQYQGYYKNNGTYTPITIDPDYQLCSKMIILNQNFYTIRIFDSNYTGGKVYINNVQVMHLPAAQLGVKQVLTDLFVKNN</sequence>
<keyword evidence="2" id="KW-1185">Reference proteome</keyword>